<gene>
    <name evidence="9" type="ORF">GCM10010911_63350</name>
</gene>
<evidence type="ECO:0000313" key="10">
    <source>
        <dbReference type="Proteomes" id="UP000612456"/>
    </source>
</evidence>
<dbReference type="AlphaFoldDB" id="A0A916ZH36"/>
<dbReference type="PROSITE" id="PS50928">
    <property type="entry name" value="ABC_TM1"/>
    <property type="match status" value="1"/>
</dbReference>
<keyword evidence="5 7" id="KW-1133">Transmembrane helix</keyword>
<protein>
    <submittedName>
        <fullName evidence="9">Sugar ABC transporter permease</fullName>
    </submittedName>
</protein>
<comment type="subcellular location">
    <subcellularLocation>
        <location evidence="1 7">Cell membrane</location>
        <topology evidence="1 7">Multi-pass membrane protein</topology>
    </subcellularLocation>
</comment>
<reference evidence="9" key="1">
    <citation type="journal article" date="2014" name="Int. J. Syst. Evol. Microbiol.">
        <title>Complete genome sequence of Corynebacterium casei LMG S-19264T (=DSM 44701T), isolated from a smear-ripened cheese.</title>
        <authorList>
            <consortium name="US DOE Joint Genome Institute (JGI-PGF)"/>
            <person name="Walter F."/>
            <person name="Albersmeier A."/>
            <person name="Kalinowski J."/>
            <person name="Ruckert C."/>
        </authorList>
    </citation>
    <scope>NUCLEOTIDE SEQUENCE</scope>
    <source>
        <strain evidence="9">CGMCC 1.15178</strain>
    </source>
</reference>
<dbReference type="Gene3D" id="1.10.3720.10">
    <property type="entry name" value="MetI-like"/>
    <property type="match status" value="1"/>
</dbReference>
<feature type="transmembrane region" description="Helical" evidence="7">
    <location>
        <begin position="191"/>
        <end position="213"/>
    </location>
</feature>
<dbReference type="InterPro" id="IPR000515">
    <property type="entry name" value="MetI-like"/>
</dbReference>
<dbReference type="CDD" id="cd06261">
    <property type="entry name" value="TM_PBP2"/>
    <property type="match status" value="1"/>
</dbReference>
<dbReference type="RefSeq" id="WP_229750669.1">
    <property type="nucleotide sequence ID" value="NZ_BMHP01000008.1"/>
</dbReference>
<evidence type="ECO:0000256" key="5">
    <source>
        <dbReference type="ARBA" id="ARBA00022989"/>
    </source>
</evidence>
<feature type="transmembrane region" description="Helical" evidence="7">
    <location>
        <begin position="117"/>
        <end position="138"/>
    </location>
</feature>
<evidence type="ECO:0000256" key="3">
    <source>
        <dbReference type="ARBA" id="ARBA00022475"/>
    </source>
</evidence>
<evidence type="ECO:0000256" key="4">
    <source>
        <dbReference type="ARBA" id="ARBA00022692"/>
    </source>
</evidence>
<evidence type="ECO:0000256" key="7">
    <source>
        <dbReference type="RuleBase" id="RU363032"/>
    </source>
</evidence>
<reference evidence="9" key="2">
    <citation type="submission" date="2020-09" db="EMBL/GenBank/DDBJ databases">
        <authorList>
            <person name="Sun Q."/>
            <person name="Zhou Y."/>
        </authorList>
    </citation>
    <scope>NUCLEOTIDE SEQUENCE</scope>
    <source>
        <strain evidence="9">CGMCC 1.15178</strain>
    </source>
</reference>
<evidence type="ECO:0000313" key="9">
    <source>
        <dbReference type="EMBL" id="GGD96034.1"/>
    </source>
</evidence>
<dbReference type="SUPFAM" id="SSF161098">
    <property type="entry name" value="MetI-like"/>
    <property type="match status" value="1"/>
</dbReference>
<evidence type="ECO:0000256" key="2">
    <source>
        <dbReference type="ARBA" id="ARBA00022448"/>
    </source>
</evidence>
<keyword evidence="3" id="KW-1003">Cell membrane</keyword>
<dbReference type="Proteomes" id="UP000612456">
    <property type="component" value="Unassembled WGS sequence"/>
</dbReference>
<keyword evidence="4 7" id="KW-0812">Transmembrane</keyword>
<dbReference type="InterPro" id="IPR035906">
    <property type="entry name" value="MetI-like_sf"/>
</dbReference>
<evidence type="ECO:0000259" key="8">
    <source>
        <dbReference type="PROSITE" id="PS50928"/>
    </source>
</evidence>
<name>A0A916ZH36_9BACL</name>
<dbReference type="GO" id="GO:0005886">
    <property type="term" value="C:plasma membrane"/>
    <property type="evidence" value="ECO:0007669"/>
    <property type="project" value="UniProtKB-SubCell"/>
</dbReference>
<dbReference type="PANTHER" id="PTHR43744:SF12">
    <property type="entry name" value="ABC TRANSPORTER PERMEASE PROTEIN MG189-RELATED"/>
    <property type="match status" value="1"/>
</dbReference>
<organism evidence="9 10">
    <name type="scientific">Paenibacillus nasutitermitis</name>
    <dbReference type="NCBI Taxonomy" id="1652958"/>
    <lineage>
        <taxon>Bacteria</taxon>
        <taxon>Bacillati</taxon>
        <taxon>Bacillota</taxon>
        <taxon>Bacilli</taxon>
        <taxon>Bacillales</taxon>
        <taxon>Paenibacillaceae</taxon>
        <taxon>Paenibacillus</taxon>
    </lineage>
</organism>
<feature type="transmembrane region" description="Helical" evidence="7">
    <location>
        <begin position="249"/>
        <end position="270"/>
    </location>
</feature>
<dbReference type="Pfam" id="PF00528">
    <property type="entry name" value="BPD_transp_1"/>
    <property type="match status" value="1"/>
</dbReference>
<dbReference type="PANTHER" id="PTHR43744">
    <property type="entry name" value="ABC TRANSPORTER PERMEASE PROTEIN MG189-RELATED-RELATED"/>
    <property type="match status" value="1"/>
</dbReference>
<keyword evidence="6 7" id="KW-0472">Membrane</keyword>
<comment type="caution">
    <text evidence="9">The sequence shown here is derived from an EMBL/GenBank/DDBJ whole genome shotgun (WGS) entry which is preliminary data.</text>
</comment>
<evidence type="ECO:0000256" key="1">
    <source>
        <dbReference type="ARBA" id="ARBA00004651"/>
    </source>
</evidence>
<feature type="transmembrane region" description="Helical" evidence="7">
    <location>
        <begin position="87"/>
        <end position="105"/>
    </location>
</feature>
<evidence type="ECO:0000256" key="6">
    <source>
        <dbReference type="ARBA" id="ARBA00023136"/>
    </source>
</evidence>
<keyword evidence="2 7" id="KW-0813">Transport</keyword>
<feature type="transmembrane region" description="Helical" evidence="7">
    <location>
        <begin position="150"/>
        <end position="170"/>
    </location>
</feature>
<dbReference type="GO" id="GO:0055085">
    <property type="term" value="P:transmembrane transport"/>
    <property type="evidence" value="ECO:0007669"/>
    <property type="project" value="InterPro"/>
</dbReference>
<dbReference type="EMBL" id="BMHP01000008">
    <property type="protein sequence ID" value="GGD96034.1"/>
    <property type="molecule type" value="Genomic_DNA"/>
</dbReference>
<sequence>MSSTKSYFAKPKFRPLQLMAYILLILGSVVMLIPFAWLLRSSLMDNSQIFIFPPQWVPDPFRWSNFSESLTYAPFATYFMNTMTLELFTLSGVLITSSLAAYSFARLRWKGRDTIFGILLTTLMMPYAVTLIPTFILWRELGAINTYFPLTVPAWLGGGAFNIFLLRQFFLSLPKELDEAAYIDGAKPFTILWRIVLPLSKPALIVVAIFTFIDVWNDFLGPLIYLNSDTKFTLALGLASFKGLMTSQWGYLMAASTTVVAPIIALFFVAQRYFIEGISLTGIKG</sequence>
<keyword evidence="10" id="KW-1185">Reference proteome</keyword>
<feature type="transmembrane region" description="Helical" evidence="7">
    <location>
        <begin position="20"/>
        <end position="39"/>
    </location>
</feature>
<accession>A0A916ZH36</accession>
<feature type="domain" description="ABC transmembrane type-1" evidence="8">
    <location>
        <begin position="79"/>
        <end position="270"/>
    </location>
</feature>
<comment type="similarity">
    <text evidence="7">Belongs to the binding-protein-dependent transport system permease family.</text>
</comment>
<proteinExistence type="inferred from homology"/>